<evidence type="ECO:0000313" key="3">
    <source>
        <dbReference type="Proteomes" id="UP001208017"/>
    </source>
</evidence>
<comment type="caution">
    <text evidence="2">The sequence shown here is derived from an EMBL/GenBank/DDBJ whole genome shotgun (WGS) entry which is preliminary data.</text>
</comment>
<dbReference type="PROSITE" id="PS51257">
    <property type="entry name" value="PROKAR_LIPOPROTEIN"/>
    <property type="match status" value="1"/>
</dbReference>
<name>A0ABT3X7J8_9BACL</name>
<organism evidence="2 3">
    <name type="scientific">Tumebacillus lacus</name>
    <dbReference type="NCBI Taxonomy" id="2995335"/>
    <lineage>
        <taxon>Bacteria</taxon>
        <taxon>Bacillati</taxon>
        <taxon>Bacillota</taxon>
        <taxon>Bacilli</taxon>
        <taxon>Bacillales</taxon>
        <taxon>Alicyclobacillaceae</taxon>
        <taxon>Tumebacillus</taxon>
    </lineage>
</organism>
<dbReference type="Proteomes" id="UP001208017">
    <property type="component" value="Unassembled WGS sequence"/>
</dbReference>
<sequence>MKHIKKAGFASSLIVMLAVSGCVPAAEKTSTEPGTELSFKAETPAFYPPHLEDAILFRQRAGSVAVPEDLKAALQRSVPANQRQLRKFPHPYRGMLAFASDIDDTTPEEFAEYHRFLNTKEEIPGVGPGVGLDVGDSMWFYLANDKPNIADKSGHGFEGIMTWFDYTDMTKYRYKDLIKHYWQSGWIDSMHTFGDFSRKNPKDVVFKREYAVKAWEEMKANGIQCEVWINHGNEANVDAFGAFHPKQFSKYQEGDNPKSPNYHTDLTIKNGVHFVWNSKGESQFGNDSPIFEISLRDGQKIWGIHRYTHEQKNRAHDWTWVPREVHRQITKERLDALIENEQYAVIGQHLGGYNIGFPFDEKGVQTLRMLESYQEQGHVLVARTSRLLNYSVAQKYVQYAVAHKDGETWLNITAIQDPLFGPQPLVLDKVRGLTFYVEDPEKTHLLVNMKPLSADEYQVNKPDHTGRGSIGVKWFPRDLTDYSRTAPQR</sequence>
<feature type="chain" id="PRO_5046703913" evidence="1">
    <location>
        <begin position="26"/>
        <end position="489"/>
    </location>
</feature>
<protein>
    <submittedName>
        <fullName evidence="2">Uncharacterized protein</fullName>
    </submittedName>
</protein>
<proteinExistence type="predicted"/>
<keyword evidence="1" id="KW-0732">Signal</keyword>
<evidence type="ECO:0000313" key="2">
    <source>
        <dbReference type="EMBL" id="MCX7571962.1"/>
    </source>
</evidence>
<accession>A0ABT3X7J8</accession>
<keyword evidence="3" id="KW-1185">Reference proteome</keyword>
<dbReference type="RefSeq" id="WP_267153209.1">
    <property type="nucleotide sequence ID" value="NZ_JAPMLT010000014.1"/>
</dbReference>
<reference evidence="2 3" key="1">
    <citation type="submission" date="2022-11" db="EMBL/GenBank/DDBJ databases">
        <title>Study of microbial diversity in lake waters.</title>
        <authorList>
            <person name="Zhang J."/>
        </authorList>
    </citation>
    <scope>NUCLEOTIDE SEQUENCE [LARGE SCALE GENOMIC DNA]</scope>
    <source>
        <strain evidence="2 3">DT12</strain>
    </source>
</reference>
<gene>
    <name evidence="2" type="ORF">OS242_18650</name>
</gene>
<feature type="signal peptide" evidence="1">
    <location>
        <begin position="1"/>
        <end position="25"/>
    </location>
</feature>
<evidence type="ECO:0000256" key="1">
    <source>
        <dbReference type="SAM" id="SignalP"/>
    </source>
</evidence>
<dbReference type="EMBL" id="JAPMLT010000014">
    <property type="protein sequence ID" value="MCX7571962.1"/>
    <property type="molecule type" value="Genomic_DNA"/>
</dbReference>